<organism evidence="3 4">
    <name type="scientific">Desulfobacter postgatei 2ac9</name>
    <dbReference type="NCBI Taxonomy" id="879212"/>
    <lineage>
        <taxon>Bacteria</taxon>
        <taxon>Pseudomonadati</taxon>
        <taxon>Thermodesulfobacteriota</taxon>
        <taxon>Desulfobacteria</taxon>
        <taxon>Desulfobacterales</taxon>
        <taxon>Desulfobacteraceae</taxon>
        <taxon>Desulfobacter</taxon>
    </lineage>
</organism>
<dbReference type="RefSeq" id="WP_004072277.1">
    <property type="nucleotide sequence ID" value="NZ_CM001488.1"/>
</dbReference>
<dbReference type="Pfam" id="PF00589">
    <property type="entry name" value="Phage_integrase"/>
    <property type="match status" value="1"/>
</dbReference>
<dbReference type="AlphaFoldDB" id="I5B153"/>
<feature type="domain" description="Tyr recombinase" evidence="2">
    <location>
        <begin position="22"/>
        <end position="204"/>
    </location>
</feature>
<dbReference type="eggNOG" id="COG0582">
    <property type="taxonomic scope" value="Bacteria"/>
</dbReference>
<dbReference type="Proteomes" id="UP000005778">
    <property type="component" value="Chromosome"/>
</dbReference>
<dbReference type="PANTHER" id="PTHR30349:SF82">
    <property type="entry name" value="INTEGRASE_RECOMBINASE YOEC-RELATED"/>
    <property type="match status" value="1"/>
</dbReference>
<dbReference type="GO" id="GO:0006310">
    <property type="term" value="P:DNA recombination"/>
    <property type="evidence" value="ECO:0007669"/>
    <property type="project" value="UniProtKB-KW"/>
</dbReference>
<dbReference type="HOGENOM" id="CLU_027562_33_1_7"/>
<dbReference type="InterPro" id="IPR011010">
    <property type="entry name" value="DNA_brk_join_enz"/>
</dbReference>
<dbReference type="OrthoDB" id="9788852at2"/>
<proteinExistence type="predicted"/>
<evidence type="ECO:0000256" key="1">
    <source>
        <dbReference type="ARBA" id="ARBA00023172"/>
    </source>
</evidence>
<dbReference type="InterPro" id="IPR050090">
    <property type="entry name" value="Tyrosine_recombinase_XerCD"/>
</dbReference>
<evidence type="ECO:0000313" key="3">
    <source>
        <dbReference type="EMBL" id="EIM63216.1"/>
    </source>
</evidence>
<protein>
    <submittedName>
        <fullName evidence="3">Site-specific recombinase XerD</fullName>
    </submittedName>
</protein>
<dbReference type="EMBL" id="CM001488">
    <property type="protein sequence ID" value="EIM63216.1"/>
    <property type="molecule type" value="Genomic_DNA"/>
</dbReference>
<dbReference type="STRING" id="879212.DespoDRAFT_01253"/>
<dbReference type="Gene3D" id="1.10.443.10">
    <property type="entry name" value="Intergrase catalytic core"/>
    <property type="match status" value="1"/>
</dbReference>
<reference evidence="3 4" key="1">
    <citation type="submission" date="2011-09" db="EMBL/GenBank/DDBJ databases">
        <authorList>
            <consortium name="US DOE Joint Genome Institute (JGI-PGF)"/>
            <person name="Lucas S."/>
            <person name="Han J."/>
            <person name="Lapidus A."/>
            <person name="Cheng J.-F."/>
            <person name="Goodwin L."/>
            <person name="Pitluck S."/>
            <person name="Peters L."/>
            <person name="Land M.L."/>
            <person name="Hauser L."/>
            <person name="Orellana R."/>
            <person name="Lovley D."/>
            <person name="Woyke T.J."/>
        </authorList>
    </citation>
    <scope>NUCLEOTIDE SEQUENCE [LARGE SCALE GENOMIC DNA]</scope>
    <source>
        <strain evidence="3 4">2ac9</strain>
    </source>
</reference>
<dbReference type="PROSITE" id="PS51898">
    <property type="entry name" value="TYR_RECOMBINASE"/>
    <property type="match status" value="1"/>
</dbReference>
<dbReference type="GO" id="GO:0003677">
    <property type="term" value="F:DNA binding"/>
    <property type="evidence" value="ECO:0007669"/>
    <property type="project" value="InterPro"/>
</dbReference>
<sequence>MYWYKKLEKGQNFNHPKKGSRIEVEPIRKEKNIKSILQLLSGKPRDLLLFTMGVNNGIRAGDLLNIKVGDVRYLKPGQVHQIIESKTKKKNVVVINKSVRKALDNYLSQGEHKEDGHYLFRSRKGENSPLSVQSVHGLIKKWTQAINLKGNYGTHTLRKTWGYQQRVKYGVGFDVIAKRYNHSDPKTTMLYLGIEDKEVHSVLMNEIG</sequence>
<accession>I5B153</accession>
<dbReference type="PANTHER" id="PTHR30349">
    <property type="entry name" value="PHAGE INTEGRASE-RELATED"/>
    <property type="match status" value="1"/>
</dbReference>
<dbReference type="InterPro" id="IPR002104">
    <property type="entry name" value="Integrase_catalytic"/>
</dbReference>
<evidence type="ECO:0000259" key="2">
    <source>
        <dbReference type="PROSITE" id="PS51898"/>
    </source>
</evidence>
<dbReference type="InterPro" id="IPR013762">
    <property type="entry name" value="Integrase-like_cat_sf"/>
</dbReference>
<keyword evidence="1" id="KW-0233">DNA recombination</keyword>
<dbReference type="GO" id="GO:0015074">
    <property type="term" value="P:DNA integration"/>
    <property type="evidence" value="ECO:0007669"/>
    <property type="project" value="InterPro"/>
</dbReference>
<gene>
    <name evidence="3" type="ORF">DespoDRAFT_01253</name>
</gene>
<reference evidence="3 4" key="2">
    <citation type="submission" date="2012-02" db="EMBL/GenBank/DDBJ databases">
        <title>Improved High-Quality Draft sequence of Desulfobacter postgatei 2ac9.</title>
        <authorList>
            <consortium name="US DOE Joint Genome Institute"/>
            <person name="Lucas S."/>
            <person name="Han J."/>
            <person name="Lapidus A."/>
            <person name="Cheng J.-F."/>
            <person name="Goodwin L."/>
            <person name="Pitluck S."/>
            <person name="Peters L."/>
            <person name="Ovchinnikova G."/>
            <person name="Held B."/>
            <person name="Detter J.C."/>
            <person name="Han C."/>
            <person name="Tapia R."/>
            <person name="Land M."/>
            <person name="Hauser L."/>
            <person name="Kyrpides N."/>
            <person name="Ivanova N."/>
            <person name="Pagani I."/>
            <person name="Orellana R."/>
            <person name="Lovley D."/>
            <person name="Woyke T."/>
        </authorList>
    </citation>
    <scope>NUCLEOTIDE SEQUENCE [LARGE SCALE GENOMIC DNA]</scope>
    <source>
        <strain evidence="3 4">2ac9</strain>
    </source>
</reference>
<keyword evidence="4" id="KW-1185">Reference proteome</keyword>
<name>I5B153_9BACT</name>
<evidence type="ECO:0000313" key="4">
    <source>
        <dbReference type="Proteomes" id="UP000005778"/>
    </source>
</evidence>
<dbReference type="SUPFAM" id="SSF56349">
    <property type="entry name" value="DNA breaking-rejoining enzymes"/>
    <property type="match status" value="1"/>
</dbReference>